<evidence type="ECO:0000256" key="3">
    <source>
        <dbReference type="ARBA" id="ARBA00022574"/>
    </source>
</evidence>
<name>A0AAJ6YQN1_9HYME</name>
<dbReference type="GO" id="GO:0006364">
    <property type="term" value="P:rRNA processing"/>
    <property type="evidence" value="ECO:0007669"/>
    <property type="project" value="UniProtKB-KW"/>
</dbReference>
<protein>
    <submittedName>
        <fullName evidence="8">U3 small nucleolar RNA-associated protein 15 homolog</fullName>
    </submittedName>
</protein>
<sequence>MSNGMISIRQREKDIKKKLLNQKKLSYRYTGASLHCIDFDMYVHEVPKEVMGKHDTCLRKFQYSKALDYVLMNYIVKKSPHTTVALFQELIRRQGIIQALAGRNGKSLVHILRFIIRQIGNIRFGRVLLHIANTIMDIYGDRLDELNLESQVMFEHLAQKLKEEQALILSLIELQGSLEMMLSAAETIIIPEVKHLYNFAPSITAQKHIILNINYKKIQKV</sequence>
<dbReference type="KEGG" id="csol:105365845"/>
<dbReference type="AlphaFoldDB" id="A0AAJ6YQN1"/>
<evidence type="ECO:0000256" key="5">
    <source>
        <dbReference type="ARBA" id="ARBA00023242"/>
    </source>
</evidence>
<evidence type="ECO:0000313" key="7">
    <source>
        <dbReference type="Proteomes" id="UP000695007"/>
    </source>
</evidence>
<keyword evidence="5" id="KW-0539">Nucleus</keyword>
<dbReference type="PANTHER" id="PTHR19924">
    <property type="entry name" value="UTP15 U3 SMALL NUCLEOLAR RNA-ASSOCIATED PROTEIN 15 FAMILY MEMBER"/>
    <property type="match status" value="1"/>
</dbReference>
<evidence type="ECO:0000313" key="8">
    <source>
        <dbReference type="RefSeq" id="XP_011502405.1"/>
    </source>
</evidence>
<feature type="domain" description="U3 small nucleolar RNA-associated protein 15 C-terminal" evidence="6">
    <location>
        <begin position="40"/>
        <end position="181"/>
    </location>
</feature>
<evidence type="ECO:0000256" key="1">
    <source>
        <dbReference type="ARBA" id="ARBA00004123"/>
    </source>
</evidence>
<dbReference type="GeneID" id="105365845"/>
<keyword evidence="2" id="KW-0698">rRNA processing</keyword>
<dbReference type="PANTHER" id="PTHR19924:SF26">
    <property type="entry name" value="U3 SMALL NUCLEOLAR RNA-ASSOCIATED PROTEIN 15 HOMOLOG"/>
    <property type="match status" value="1"/>
</dbReference>
<keyword evidence="7" id="KW-1185">Reference proteome</keyword>
<dbReference type="RefSeq" id="XP_011502405.1">
    <property type="nucleotide sequence ID" value="XM_011504103.1"/>
</dbReference>
<evidence type="ECO:0000256" key="2">
    <source>
        <dbReference type="ARBA" id="ARBA00022552"/>
    </source>
</evidence>
<dbReference type="GO" id="GO:0045943">
    <property type="term" value="P:positive regulation of transcription by RNA polymerase I"/>
    <property type="evidence" value="ECO:0007669"/>
    <property type="project" value="TreeGrafter"/>
</dbReference>
<dbReference type="Pfam" id="PF09384">
    <property type="entry name" value="UTP15_C"/>
    <property type="match status" value="1"/>
</dbReference>
<dbReference type="InterPro" id="IPR018983">
    <property type="entry name" value="U3_snoRNA-assocProt_15_C"/>
</dbReference>
<comment type="subcellular location">
    <subcellularLocation>
        <location evidence="1">Nucleus</location>
    </subcellularLocation>
</comment>
<keyword evidence="3" id="KW-0853">WD repeat</keyword>
<organism evidence="7 8">
    <name type="scientific">Ceratosolen solmsi marchali</name>
    <dbReference type="NCBI Taxonomy" id="326594"/>
    <lineage>
        <taxon>Eukaryota</taxon>
        <taxon>Metazoa</taxon>
        <taxon>Ecdysozoa</taxon>
        <taxon>Arthropoda</taxon>
        <taxon>Hexapoda</taxon>
        <taxon>Insecta</taxon>
        <taxon>Pterygota</taxon>
        <taxon>Neoptera</taxon>
        <taxon>Endopterygota</taxon>
        <taxon>Hymenoptera</taxon>
        <taxon>Apocrita</taxon>
        <taxon>Proctotrupomorpha</taxon>
        <taxon>Chalcidoidea</taxon>
        <taxon>Agaonidae</taxon>
        <taxon>Agaoninae</taxon>
        <taxon>Ceratosolen</taxon>
    </lineage>
</organism>
<dbReference type="GO" id="GO:0005730">
    <property type="term" value="C:nucleolus"/>
    <property type="evidence" value="ECO:0007669"/>
    <property type="project" value="InterPro"/>
</dbReference>
<evidence type="ECO:0000256" key="4">
    <source>
        <dbReference type="ARBA" id="ARBA00022737"/>
    </source>
</evidence>
<keyword evidence="4" id="KW-0677">Repeat</keyword>
<proteinExistence type="predicted"/>
<accession>A0AAJ6YQN1</accession>
<reference evidence="8" key="1">
    <citation type="submission" date="2025-08" db="UniProtKB">
        <authorList>
            <consortium name="RefSeq"/>
        </authorList>
    </citation>
    <scope>IDENTIFICATION</scope>
</reference>
<evidence type="ECO:0000259" key="6">
    <source>
        <dbReference type="Pfam" id="PF09384"/>
    </source>
</evidence>
<gene>
    <name evidence="8" type="primary">LOC105365845</name>
</gene>
<dbReference type="Proteomes" id="UP000695007">
    <property type="component" value="Unplaced"/>
</dbReference>